<dbReference type="RefSeq" id="XP_025374713.1">
    <property type="nucleotide sequence ID" value="XM_025518977.1"/>
</dbReference>
<dbReference type="GO" id="GO:0045454">
    <property type="term" value="P:cell redox homeostasis"/>
    <property type="evidence" value="ECO:0007669"/>
    <property type="project" value="TreeGrafter"/>
</dbReference>
<dbReference type="InParanoid" id="A0A316YIH6"/>
<dbReference type="CDD" id="cd03017">
    <property type="entry name" value="PRX_BCP"/>
    <property type="match status" value="1"/>
</dbReference>
<dbReference type="EMBL" id="KZ819640">
    <property type="protein sequence ID" value="PWN87515.1"/>
    <property type="molecule type" value="Genomic_DNA"/>
</dbReference>
<keyword evidence="6" id="KW-0676">Redox-active center</keyword>
<evidence type="ECO:0000256" key="6">
    <source>
        <dbReference type="ARBA" id="ARBA00023284"/>
    </source>
</evidence>
<protein>
    <submittedName>
        <fullName evidence="8">BcpB protein</fullName>
    </submittedName>
</protein>
<dbReference type="GO" id="GO:0034599">
    <property type="term" value="P:cellular response to oxidative stress"/>
    <property type="evidence" value="ECO:0007669"/>
    <property type="project" value="TreeGrafter"/>
</dbReference>
<keyword evidence="9" id="KW-1185">Reference proteome</keyword>
<proteinExistence type="inferred from homology"/>
<dbReference type="InterPro" id="IPR050924">
    <property type="entry name" value="Peroxiredoxin_BCP/PrxQ"/>
</dbReference>
<dbReference type="Pfam" id="PF08534">
    <property type="entry name" value="Redoxin"/>
    <property type="match status" value="1"/>
</dbReference>
<gene>
    <name evidence="8" type="ORF">FA10DRAFT_234340</name>
</gene>
<evidence type="ECO:0000256" key="5">
    <source>
        <dbReference type="ARBA" id="ARBA00023157"/>
    </source>
</evidence>
<evidence type="ECO:0000256" key="1">
    <source>
        <dbReference type="ARBA" id="ARBA00010505"/>
    </source>
</evidence>
<evidence type="ECO:0000256" key="3">
    <source>
        <dbReference type="ARBA" id="ARBA00022862"/>
    </source>
</evidence>
<evidence type="ECO:0000259" key="7">
    <source>
        <dbReference type="Pfam" id="PF08534"/>
    </source>
</evidence>
<dbReference type="GO" id="GO:0005737">
    <property type="term" value="C:cytoplasm"/>
    <property type="evidence" value="ECO:0007669"/>
    <property type="project" value="TreeGrafter"/>
</dbReference>
<dbReference type="GO" id="GO:0008379">
    <property type="term" value="F:thioredoxin peroxidase activity"/>
    <property type="evidence" value="ECO:0007669"/>
    <property type="project" value="TreeGrafter"/>
</dbReference>
<dbReference type="PANTHER" id="PTHR42801:SF21">
    <property type="entry name" value="BCPB PROTEIN"/>
    <property type="match status" value="1"/>
</dbReference>
<dbReference type="SUPFAM" id="SSF52833">
    <property type="entry name" value="Thioredoxin-like"/>
    <property type="match status" value="1"/>
</dbReference>
<keyword evidence="5" id="KW-1015">Disulfide bond</keyword>
<dbReference type="GeneID" id="37040893"/>
<accession>A0A316YIH6</accession>
<comment type="similarity">
    <text evidence="1">Belongs to the peroxiredoxin family. Prx5 subfamily.</text>
</comment>
<dbReference type="InterPro" id="IPR036249">
    <property type="entry name" value="Thioredoxin-like_sf"/>
</dbReference>
<name>A0A316YIH6_9BASI</name>
<evidence type="ECO:0000313" key="9">
    <source>
        <dbReference type="Proteomes" id="UP000245768"/>
    </source>
</evidence>
<dbReference type="STRING" id="215250.A0A316YIH6"/>
<keyword evidence="4" id="KW-0560">Oxidoreductase</keyword>
<dbReference type="OrthoDB" id="338622at2759"/>
<keyword evidence="2" id="KW-0575">Peroxidase</keyword>
<evidence type="ECO:0000256" key="4">
    <source>
        <dbReference type="ARBA" id="ARBA00023002"/>
    </source>
</evidence>
<evidence type="ECO:0000313" key="8">
    <source>
        <dbReference type="EMBL" id="PWN87515.1"/>
    </source>
</evidence>
<feature type="domain" description="Redoxin" evidence="7">
    <location>
        <begin position="27"/>
        <end position="179"/>
    </location>
</feature>
<sequence>MTEAGTFPLPANLPVPEDTGACVHLPGHPMPPLIELASTAGGVVDLFLLSLSRPVLVFVYPRTASPGEEVPESWNALPGARGCTPELCSIRDGLHPLVEHEPTLAIFGLSVQPTAIQQEAATRLRLPYALLSDESLALQKALDLPTLQWQGRTFLQRVTLLLKEGQITQVHYPVFPPDKAAAVALQMLNGSRHACVPESCEEADGEAEVAEAE</sequence>
<dbReference type="AlphaFoldDB" id="A0A316YIH6"/>
<dbReference type="InterPro" id="IPR013740">
    <property type="entry name" value="Redoxin"/>
</dbReference>
<evidence type="ECO:0000256" key="2">
    <source>
        <dbReference type="ARBA" id="ARBA00022559"/>
    </source>
</evidence>
<dbReference type="PANTHER" id="PTHR42801">
    <property type="entry name" value="THIOREDOXIN-DEPENDENT PEROXIDE REDUCTASE"/>
    <property type="match status" value="1"/>
</dbReference>
<reference evidence="8" key="1">
    <citation type="journal article" date="2018" name="Mol. Biol. Evol.">
        <title>Broad Genomic Sampling Reveals a Smut Pathogenic Ancestry of the Fungal Clade Ustilaginomycotina.</title>
        <authorList>
            <person name="Kijpornyongpan T."/>
            <person name="Mondo S.J."/>
            <person name="Barry K."/>
            <person name="Sandor L."/>
            <person name="Lee J."/>
            <person name="Lipzen A."/>
            <person name="Pangilinan J."/>
            <person name="LaButti K."/>
            <person name="Hainaut M."/>
            <person name="Henrissat B."/>
            <person name="Grigoriev I.V."/>
            <person name="Spatafora J.W."/>
            <person name="Aime M.C."/>
        </authorList>
    </citation>
    <scope>NUCLEOTIDE SEQUENCE [LARGE SCALE GENOMIC DNA]</scope>
    <source>
        <strain evidence="8">MCA 4198</strain>
    </source>
</reference>
<dbReference type="Gene3D" id="3.40.30.10">
    <property type="entry name" value="Glutaredoxin"/>
    <property type="match status" value="1"/>
</dbReference>
<organism evidence="8 9">
    <name type="scientific">Acaromyces ingoldii</name>
    <dbReference type="NCBI Taxonomy" id="215250"/>
    <lineage>
        <taxon>Eukaryota</taxon>
        <taxon>Fungi</taxon>
        <taxon>Dikarya</taxon>
        <taxon>Basidiomycota</taxon>
        <taxon>Ustilaginomycotina</taxon>
        <taxon>Exobasidiomycetes</taxon>
        <taxon>Exobasidiales</taxon>
        <taxon>Cryptobasidiaceae</taxon>
        <taxon>Acaromyces</taxon>
    </lineage>
</organism>
<dbReference type="Proteomes" id="UP000245768">
    <property type="component" value="Unassembled WGS sequence"/>
</dbReference>
<keyword evidence="3" id="KW-0049">Antioxidant</keyword>
<feature type="non-terminal residue" evidence="8">
    <location>
        <position position="213"/>
    </location>
</feature>